<keyword evidence="6 8" id="KW-0472">Membrane</keyword>
<evidence type="ECO:0000256" key="1">
    <source>
        <dbReference type="ARBA" id="ARBA00004167"/>
    </source>
</evidence>
<feature type="transmembrane region" description="Helical" evidence="8">
    <location>
        <begin position="152"/>
        <end position="171"/>
    </location>
</feature>
<dbReference type="OrthoDB" id="27095at2759"/>
<dbReference type="PANTHER" id="PTHR13605:SF4">
    <property type="entry name" value="ER MEMBRANE PROTEIN COMPLEX SUBUNIT 7"/>
    <property type="match status" value="1"/>
</dbReference>
<evidence type="ECO:0000313" key="12">
    <source>
        <dbReference type="Proteomes" id="UP000283509"/>
    </source>
</evidence>
<dbReference type="STRING" id="6689.A0A423TR43"/>
<keyword evidence="12" id="KW-1185">Reference proteome</keyword>
<evidence type="ECO:0000256" key="6">
    <source>
        <dbReference type="ARBA" id="ARBA00023136"/>
    </source>
</evidence>
<proteinExistence type="inferred from homology"/>
<dbReference type="InterPro" id="IPR019008">
    <property type="entry name" value="Beta_sandwich_EMC7"/>
</dbReference>
<evidence type="ECO:0000256" key="7">
    <source>
        <dbReference type="SAM" id="MobiDB-lite"/>
    </source>
</evidence>
<comment type="subcellular location">
    <subcellularLocation>
        <location evidence="1">Membrane</location>
        <topology evidence="1">Single-pass membrane protein</topology>
    </subcellularLocation>
</comment>
<evidence type="ECO:0000256" key="9">
    <source>
        <dbReference type="SAM" id="SignalP"/>
    </source>
</evidence>
<keyword evidence="5 8" id="KW-1133">Transmembrane helix</keyword>
<dbReference type="InterPro" id="IPR013784">
    <property type="entry name" value="Carb-bd-like_fold"/>
</dbReference>
<dbReference type="GO" id="GO:0030246">
    <property type="term" value="F:carbohydrate binding"/>
    <property type="evidence" value="ECO:0007669"/>
    <property type="project" value="InterPro"/>
</dbReference>
<evidence type="ECO:0000256" key="5">
    <source>
        <dbReference type="ARBA" id="ARBA00022989"/>
    </source>
</evidence>
<evidence type="ECO:0000256" key="2">
    <source>
        <dbReference type="ARBA" id="ARBA00008880"/>
    </source>
</evidence>
<name>A0A423TR43_PENVA</name>
<feature type="chain" id="PRO_5019403764" evidence="9">
    <location>
        <begin position="23"/>
        <end position="231"/>
    </location>
</feature>
<evidence type="ECO:0000313" key="11">
    <source>
        <dbReference type="EMBL" id="ROT78911.1"/>
    </source>
</evidence>
<gene>
    <name evidence="11" type="ORF">C7M84_002372</name>
</gene>
<reference evidence="11 12" key="1">
    <citation type="submission" date="2018-04" db="EMBL/GenBank/DDBJ databases">
        <authorList>
            <person name="Zhang X."/>
            <person name="Yuan J."/>
            <person name="Li F."/>
            <person name="Xiang J."/>
        </authorList>
    </citation>
    <scope>NUCLEOTIDE SEQUENCE [LARGE SCALE GENOMIC DNA]</scope>
    <source>
        <tissue evidence="11">Muscle</tissue>
    </source>
</reference>
<feature type="domain" description="ER membrane protein complex subunit 7 beta-sandwich" evidence="10">
    <location>
        <begin position="51"/>
        <end position="160"/>
    </location>
</feature>
<sequence>MTRNALLSLWMIVGVAAGGVVGEVEEEIGVGAERYKIEGRVVRPESSLVSPAEWFASTKVFTNSGHFGFLREDGSFVINNVPSGSYVVQVMNPTFIYEPLRVDINSKGKIRARAVNHIQPSNVVQMPHPLRMKSLGPYRYFLEREQLRITDFLMNPMVLMTVLPLALMMILPRLNDPETRKEMEQMQMPKMDTPELSEIMTSLFGGGSTSHNQGAQQKTRSRPNKRKEKLT</sequence>
<feature type="compositionally biased region" description="Polar residues" evidence="7">
    <location>
        <begin position="209"/>
        <end position="218"/>
    </location>
</feature>
<keyword evidence="4 9" id="KW-0732">Signal</keyword>
<dbReference type="InterPro" id="IPR039163">
    <property type="entry name" value="EMC7"/>
</dbReference>
<protein>
    <submittedName>
        <fullName evidence="11">Putative membrane protein</fullName>
    </submittedName>
</protein>
<evidence type="ECO:0000256" key="4">
    <source>
        <dbReference type="ARBA" id="ARBA00022729"/>
    </source>
</evidence>
<evidence type="ECO:0000259" key="10">
    <source>
        <dbReference type="Pfam" id="PF09430"/>
    </source>
</evidence>
<feature type="region of interest" description="Disordered" evidence="7">
    <location>
        <begin position="201"/>
        <end position="231"/>
    </location>
</feature>
<organism evidence="11 12">
    <name type="scientific">Penaeus vannamei</name>
    <name type="common">Whiteleg shrimp</name>
    <name type="synonym">Litopenaeus vannamei</name>
    <dbReference type="NCBI Taxonomy" id="6689"/>
    <lineage>
        <taxon>Eukaryota</taxon>
        <taxon>Metazoa</taxon>
        <taxon>Ecdysozoa</taxon>
        <taxon>Arthropoda</taxon>
        <taxon>Crustacea</taxon>
        <taxon>Multicrustacea</taxon>
        <taxon>Malacostraca</taxon>
        <taxon>Eumalacostraca</taxon>
        <taxon>Eucarida</taxon>
        <taxon>Decapoda</taxon>
        <taxon>Dendrobranchiata</taxon>
        <taxon>Penaeoidea</taxon>
        <taxon>Penaeidae</taxon>
        <taxon>Penaeus</taxon>
    </lineage>
</organism>
<comment type="similarity">
    <text evidence="2">Belongs to the EMC7 family.</text>
</comment>
<dbReference type="Proteomes" id="UP000283509">
    <property type="component" value="Unassembled WGS sequence"/>
</dbReference>
<dbReference type="AlphaFoldDB" id="A0A423TR43"/>
<dbReference type="EMBL" id="QCYY01001315">
    <property type="protein sequence ID" value="ROT78911.1"/>
    <property type="molecule type" value="Genomic_DNA"/>
</dbReference>
<accession>A0A423TR43</accession>
<evidence type="ECO:0000256" key="8">
    <source>
        <dbReference type="SAM" id="Phobius"/>
    </source>
</evidence>
<feature type="compositionally biased region" description="Basic residues" evidence="7">
    <location>
        <begin position="219"/>
        <end position="231"/>
    </location>
</feature>
<dbReference type="SUPFAM" id="SSF49452">
    <property type="entry name" value="Starch-binding domain-like"/>
    <property type="match status" value="1"/>
</dbReference>
<keyword evidence="3 8" id="KW-0812">Transmembrane</keyword>
<evidence type="ECO:0000256" key="3">
    <source>
        <dbReference type="ARBA" id="ARBA00022692"/>
    </source>
</evidence>
<reference evidence="11 12" key="2">
    <citation type="submission" date="2019-01" db="EMBL/GenBank/DDBJ databases">
        <title>The decoding of complex shrimp genome reveals the adaptation for benthos swimmer, frequently molting mechanism and breeding impact on genome.</title>
        <authorList>
            <person name="Sun Y."/>
            <person name="Gao Y."/>
            <person name="Yu Y."/>
        </authorList>
    </citation>
    <scope>NUCLEOTIDE SEQUENCE [LARGE SCALE GENOMIC DNA]</scope>
    <source>
        <tissue evidence="11">Muscle</tissue>
    </source>
</reference>
<dbReference type="Pfam" id="PF09430">
    <property type="entry name" value="EMC7_beta-sandw"/>
    <property type="match status" value="1"/>
</dbReference>
<dbReference type="PANTHER" id="PTHR13605">
    <property type="entry name" value="ER MEMBRANE PROTEIN COMPLEX SUBUNIT 7"/>
    <property type="match status" value="1"/>
</dbReference>
<dbReference type="GO" id="GO:0072546">
    <property type="term" value="C:EMC complex"/>
    <property type="evidence" value="ECO:0007669"/>
    <property type="project" value="TreeGrafter"/>
</dbReference>
<feature type="signal peptide" evidence="9">
    <location>
        <begin position="1"/>
        <end position="22"/>
    </location>
</feature>
<comment type="caution">
    <text evidence="11">The sequence shown here is derived from an EMBL/GenBank/DDBJ whole genome shotgun (WGS) entry which is preliminary data.</text>
</comment>